<reference evidence="8 9" key="1">
    <citation type="journal article" date="2020" name="Syst. Appl. Microbiol.">
        <title>Alienimonas chondri sp. nov., a novel planctomycete isolated from the biofilm of the red alga Chondrus crispus.</title>
        <authorList>
            <person name="Vitorino I."/>
            <person name="Albuquerque L."/>
            <person name="Wiegand S."/>
            <person name="Kallscheuer N."/>
            <person name="da Costa M.S."/>
            <person name="Lobo-da-Cunha A."/>
            <person name="Jogler C."/>
            <person name="Lage O.M."/>
        </authorList>
    </citation>
    <scope>NUCLEOTIDE SEQUENCE [LARGE SCALE GENOMIC DNA]</scope>
    <source>
        <strain evidence="8 9">LzC2</strain>
    </source>
</reference>
<dbReference type="InterPro" id="IPR000983">
    <property type="entry name" value="Bac_GSPG_pilin"/>
</dbReference>
<keyword evidence="5 7" id="KW-0472">Membrane</keyword>
<evidence type="ECO:0000256" key="2">
    <source>
        <dbReference type="ARBA" id="ARBA00022481"/>
    </source>
</evidence>
<evidence type="ECO:0000256" key="6">
    <source>
        <dbReference type="SAM" id="MobiDB-lite"/>
    </source>
</evidence>
<evidence type="ECO:0000256" key="1">
    <source>
        <dbReference type="ARBA" id="ARBA00004167"/>
    </source>
</evidence>
<dbReference type="PANTHER" id="PTHR30093:SF44">
    <property type="entry name" value="TYPE II SECRETION SYSTEM CORE PROTEIN G"/>
    <property type="match status" value="1"/>
</dbReference>
<dbReference type="PANTHER" id="PTHR30093">
    <property type="entry name" value="GENERAL SECRETION PATHWAY PROTEIN G"/>
    <property type="match status" value="1"/>
</dbReference>
<dbReference type="NCBIfam" id="TIGR02532">
    <property type="entry name" value="IV_pilin_GFxxxE"/>
    <property type="match status" value="1"/>
</dbReference>
<evidence type="ECO:0000256" key="7">
    <source>
        <dbReference type="SAM" id="Phobius"/>
    </source>
</evidence>
<dbReference type="EMBL" id="WTPX01000069">
    <property type="protein sequence ID" value="NNJ26265.1"/>
    <property type="molecule type" value="Genomic_DNA"/>
</dbReference>
<evidence type="ECO:0000313" key="9">
    <source>
        <dbReference type="Proteomes" id="UP000609651"/>
    </source>
</evidence>
<dbReference type="Gene3D" id="3.30.700.10">
    <property type="entry name" value="Glycoprotein, Type 4 Pilin"/>
    <property type="match status" value="1"/>
</dbReference>
<organism evidence="8 9">
    <name type="scientific">Alienimonas chondri</name>
    <dbReference type="NCBI Taxonomy" id="2681879"/>
    <lineage>
        <taxon>Bacteria</taxon>
        <taxon>Pseudomonadati</taxon>
        <taxon>Planctomycetota</taxon>
        <taxon>Planctomycetia</taxon>
        <taxon>Planctomycetales</taxon>
        <taxon>Planctomycetaceae</taxon>
        <taxon>Alienimonas</taxon>
    </lineage>
</organism>
<dbReference type="PROSITE" id="PS00409">
    <property type="entry name" value="PROKAR_NTER_METHYL"/>
    <property type="match status" value="1"/>
</dbReference>
<name>A0ABX1VEE8_9PLAN</name>
<dbReference type="Proteomes" id="UP000609651">
    <property type="component" value="Unassembled WGS sequence"/>
</dbReference>
<feature type="region of interest" description="Disordered" evidence="6">
    <location>
        <begin position="1"/>
        <end position="20"/>
    </location>
</feature>
<comment type="caution">
    <text evidence="8">The sequence shown here is derived from an EMBL/GenBank/DDBJ whole genome shotgun (WGS) entry which is preliminary data.</text>
</comment>
<keyword evidence="3 7" id="KW-0812">Transmembrane</keyword>
<dbReference type="Pfam" id="PF07963">
    <property type="entry name" value="N_methyl"/>
    <property type="match status" value="1"/>
</dbReference>
<gene>
    <name evidence="8" type="ORF">LzC2_23470</name>
</gene>
<dbReference type="SUPFAM" id="SSF54523">
    <property type="entry name" value="Pili subunits"/>
    <property type="match status" value="1"/>
</dbReference>
<dbReference type="PRINTS" id="PR00813">
    <property type="entry name" value="BCTERIALGSPG"/>
</dbReference>
<dbReference type="InterPro" id="IPR012902">
    <property type="entry name" value="N_methyl_site"/>
</dbReference>
<evidence type="ECO:0000256" key="5">
    <source>
        <dbReference type="ARBA" id="ARBA00023136"/>
    </source>
</evidence>
<dbReference type="InterPro" id="IPR045584">
    <property type="entry name" value="Pilin-like"/>
</dbReference>
<evidence type="ECO:0000256" key="3">
    <source>
        <dbReference type="ARBA" id="ARBA00022692"/>
    </source>
</evidence>
<evidence type="ECO:0000256" key="4">
    <source>
        <dbReference type="ARBA" id="ARBA00022989"/>
    </source>
</evidence>
<evidence type="ECO:0000313" key="8">
    <source>
        <dbReference type="EMBL" id="NNJ26265.1"/>
    </source>
</evidence>
<dbReference type="RefSeq" id="WP_171187116.1">
    <property type="nucleotide sequence ID" value="NZ_WTPX01000069.1"/>
</dbReference>
<keyword evidence="2" id="KW-0488">Methylation</keyword>
<comment type="subcellular location">
    <subcellularLocation>
        <location evidence="1">Membrane</location>
        <topology evidence="1">Single-pass membrane protein</topology>
    </subcellularLocation>
</comment>
<protein>
    <recommendedName>
        <fullName evidence="10">Prepilin-type N-terminal cleavage/methylation domain-containing protein</fullName>
    </recommendedName>
</protein>
<proteinExistence type="predicted"/>
<evidence type="ECO:0008006" key="10">
    <source>
        <dbReference type="Google" id="ProtNLM"/>
    </source>
</evidence>
<keyword evidence="4 7" id="KW-1133">Transmembrane helix</keyword>
<keyword evidence="9" id="KW-1185">Reference proteome</keyword>
<sequence>MTRSLQGQADRGQTRAAVRSGRTNRRAGFSLLELIAVVTILGIIAAVVIPRITSSATTAGQQADQQSAAEMRSALERYRFDTGAYPTGTDAAAAATTLVTDGYLHSEPVWQEHTAAYASGKVTLTPN</sequence>
<accession>A0ABX1VEE8</accession>
<feature type="transmembrane region" description="Helical" evidence="7">
    <location>
        <begin position="29"/>
        <end position="49"/>
    </location>
</feature>